<evidence type="ECO:0000313" key="1">
    <source>
        <dbReference type="EMBL" id="GBP94744.1"/>
    </source>
</evidence>
<evidence type="ECO:0000313" key="2">
    <source>
        <dbReference type="Proteomes" id="UP000299102"/>
    </source>
</evidence>
<dbReference type="AlphaFoldDB" id="A0A4C2A6D0"/>
<accession>A0A4C2A6D0</accession>
<name>A0A4C2A6D0_EUMVA</name>
<comment type="caution">
    <text evidence="1">The sequence shown here is derived from an EMBL/GenBank/DDBJ whole genome shotgun (WGS) entry which is preliminary data.</text>
</comment>
<dbReference type="EMBL" id="BGZK01002544">
    <property type="protein sequence ID" value="GBP94744.1"/>
    <property type="molecule type" value="Genomic_DNA"/>
</dbReference>
<proteinExistence type="predicted"/>
<keyword evidence="2" id="KW-1185">Reference proteome</keyword>
<organism evidence="1 2">
    <name type="scientific">Eumeta variegata</name>
    <name type="common">Bagworm moth</name>
    <name type="synonym">Eumeta japonica</name>
    <dbReference type="NCBI Taxonomy" id="151549"/>
    <lineage>
        <taxon>Eukaryota</taxon>
        <taxon>Metazoa</taxon>
        <taxon>Ecdysozoa</taxon>
        <taxon>Arthropoda</taxon>
        <taxon>Hexapoda</taxon>
        <taxon>Insecta</taxon>
        <taxon>Pterygota</taxon>
        <taxon>Neoptera</taxon>
        <taxon>Endopterygota</taxon>
        <taxon>Lepidoptera</taxon>
        <taxon>Glossata</taxon>
        <taxon>Ditrysia</taxon>
        <taxon>Tineoidea</taxon>
        <taxon>Psychidae</taxon>
        <taxon>Oiketicinae</taxon>
        <taxon>Eumeta</taxon>
    </lineage>
</organism>
<sequence length="139" mass="15915">MAVKDIVINVILYNKICKPIKSRVRSSIAQGRPRRVDLCQSTTIHCACVRTSDDVTGERIVRVSPKDVSHCKSTFTSWCDATNSYQCKFATVRGCANWITGRPCGALRRGTYALAVLRLYVWHFYENVLSYFYQRQLLE</sequence>
<protein>
    <submittedName>
        <fullName evidence="1">Uncharacterized protein</fullName>
    </submittedName>
</protein>
<dbReference type="Proteomes" id="UP000299102">
    <property type="component" value="Unassembled WGS sequence"/>
</dbReference>
<gene>
    <name evidence="1" type="ORF">EVAR_61512_1</name>
</gene>
<reference evidence="1 2" key="1">
    <citation type="journal article" date="2019" name="Commun. Biol.">
        <title>The bagworm genome reveals a unique fibroin gene that provides high tensile strength.</title>
        <authorList>
            <person name="Kono N."/>
            <person name="Nakamura H."/>
            <person name="Ohtoshi R."/>
            <person name="Tomita M."/>
            <person name="Numata K."/>
            <person name="Arakawa K."/>
        </authorList>
    </citation>
    <scope>NUCLEOTIDE SEQUENCE [LARGE SCALE GENOMIC DNA]</scope>
</reference>